<dbReference type="OrthoDB" id="409848at2759"/>
<name>A0A5B8MBD0_9CHLO</name>
<feature type="transmembrane region" description="Helical" evidence="2">
    <location>
        <begin position="43"/>
        <end position="65"/>
    </location>
</feature>
<feature type="compositionally biased region" description="Acidic residues" evidence="1">
    <location>
        <begin position="17"/>
        <end position="26"/>
    </location>
</feature>
<feature type="region of interest" description="Disordered" evidence="1">
    <location>
        <begin position="1"/>
        <end position="34"/>
    </location>
</feature>
<proteinExistence type="predicted"/>
<organism evidence="3 4">
    <name type="scientific">Chloropicon primus</name>
    <dbReference type="NCBI Taxonomy" id="1764295"/>
    <lineage>
        <taxon>Eukaryota</taxon>
        <taxon>Viridiplantae</taxon>
        <taxon>Chlorophyta</taxon>
        <taxon>Chloropicophyceae</taxon>
        <taxon>Chloropicales</taxon>
        <taxon>Chloropicaceae</taxon>
        <taxon>Chloropicon</taxon>
    </lineage>
</organism>
<dbReference type="EMBL" id="CP031034">
    <property type="protein sequence ID" value="QDZ17643.1"/>
    <property type="molecule type" value="Genomic_DNA"/>
</dbReference>
<accession>A0A5B8MBD0</accession>
<keyword evidence="4" id="KW-1185">Reference proteome</keyword>
<dbReference type="AlphaFoldDB" id="A0A5B8MBD0"/>
<keyword evidence="2" id="KW-0472">Membrane</keyword>
<sequence>MGRQGGEDLREGGVGIAEEDLEDGSGEEWGVTTRPRNRSRGKVVLGGIGVGLLATALALTLAFTVGGVGEGSGGSPSGSQSVRRSLIENPDVATSGQSPKCDVVVEAAQFFNVSRVAGTESTVVTNKYNKRAYVLTPEGASDEAVRAKNLTELDLVPSGYETAYLRTPLRNITVAETQLITYVELLGYRSAISSFSQYGTSPCLNKMKEEGLTTSFAGNVYDFSGSQLNGTGPTFVGYMSNGDIAPETIQFAVSAEQKDGSMLGTSEWIKFFAPFFGQECAANDIFGKVKERYECHKSKVSVFARDFDPIKVAVVQKSFPYDYGPTMKSDGYFKVSDSAYWSEYIKDAGATPLIETSAVDGLTASNGYVFNLSDPEGFHALLEQADVVIDETYMQNITAEKIVEAYNITDESKFKFIQDKALWRSDRRINDNSPAGDDWFEARYPEADVLLEDIIFALHPTYSGLIINPKHSLTWMRNMYSAPAQEVLTSALCTDVDQPTPLIADDCRSLNLN</sequence>
<evidence type="ECO:0000313" key="4">
    <source>
        <dbReference type="Proteomes" id="UP000316726"/>
    </source>
</evidence>
<dbReference type="STRING" id="1764295.A0A5B8MBD0"/>
<dbReference type="PANTHER" id="PTHR38360">
    <property type="entry name" value="OS03G0120000 PROTEIN"/>
    <property type="match status" value="1"/>
</dbReference>
<evidence type="ECO:0000256" key="1">
    <source>
        <dbReference type="SAM" id="MobiDB-lite"/>
    </source>
</evidence>
<protein>
    <submittedName>
        <fullName evidence="3">Uncharacterized protein</fullName>
    </submittedName>
</protein>
<evidence type="ECO:0000256" key="2">
    <source>
        <dbReference type="SAM" id="Phobius"/>
    </source>
</evidence>
<reference evidence="3 4" key="1">
    <citation type="submission" date="2018-07" db="EMBL/GenBank/DDBJ databases">
        <title>The complete nuclear genome of the prasinophyte Chloropicon primus (CCMP1205).</title>
        <authorList>
            <person name="Pombert J.-F."/>
            <person name="Otis C."/>
            <person name="Turmel M."/>
            <person name="Lemieux C."/>
        </authorList>
    </citation>
    <scope>NUCLEOTIDE SEQUENCE [LARGE SCALE GENOMIC DNA]</scope>
    <source>
        <strain evidence="3 4">CCMP1205</strain>
    </source>
</reference>
<gene>
    <name evidence="3" type="ORF">A3770_01p01610</name>
</gene>
<keyword evidence="2" id="KW-1133">Transmembrane helix</keyword>
<dbReference type="Proteomes" id="UP000316726">
    <property type="component" value="Chromosome 1"/>
</dbReference>
<dbReference type="PANTHER" id="PTHR38360:SF1">
    <property type="entry name" value="F12P19.7"/>
    <property type="match status" value="1"/>
</dbReference>
<keyword evidence="2" id="KW-0812">Transmembrane</keyword>
<evidence type="ECO:0000313" key="3">
    <source>
        <dbReference type="EMBL" id="QDZ17643.1"/>
    </source>
</evidence>
<feature type="compositionally biased region" description="Basic and acidic residues" evidence="1">
    <location>
        <begin position="1"/>
        <end position="11"/>
    </location>
</feature>